<reference evidence="1" key="1">
    <citation type="journal article" date="2015" name="Nature">
        <title>Complex archaea that bridge the gap between prokaryotes and eukaryotes.</title>
        <authorList>
            <person name="Spang A."/>
            <person name="Saw J.H."/>
            <person name="Jorgensen S.L."/>
            <person name="Zaremba-Niedzwiedzka K."/>
            <person name="Martijn J."/>
            <person name="Lind A.E."/>
            <person name="van Eijk R."/>
            <person name="Schleper C."/>
            <person name="Guy L."/>
            <person name="Ettema T.J."/>
        </authorList>
    </citation>
    <scope>NUCLEOTIDE SEQUENCE</scope>
</reference>
<organism evidence="1">
    <name type="scientific">marine sediment metagenome</name>
    <dbReference type="NCBI Taxonomy" id="412755"/>
    <lineage>
        <taxon>unclassified sequences</taxon>
        <taxon>metagenomes</taxon>
        <taxon>ecological metagenomes</taxon>
    </lineage>
</organism>
<evidence type="ECO:0000313" key="1">
    <source>
        <dbReference type="EMBL" id="KKM05250.1"/>
    </source>
</evidence>
<dbReference type="EMBL" id="LAZR01016264">
    <property type="protein sequence ID" value="KKM05250.1"/>
    <property type="molecule type" value="Genomic_DNA"/>
</dbReference>
<proteinExistence type="predicted"/>
<comment type="caution">
    <text evidence="1">The sequence shown here is derived from an EMBL/GenBank/DDBJ whole genome shotgun (WGS) entry which is preliminary data.</text>
</comment>
<sequence length="256" mass="26616">MATGRTVKKHTEVYMGGFDITGYSMDIGDLGMVFAEAEGTAFNDAVIGAYNDQGDVQIGPLNGIFDNTATIGLHIVAKDAGVKRDVMVPIGIRAAAAEGDPVFSATVPQLAYQAQPTAGNLVAVNIPFGNWALDAITLLYAQVWGDLAHEKSAETGVNSAVAVIDGAAQTALGGYMMYQVFTSNGTVAIKIQDSSVNSDGNFGDLATSGDVDASAAPKSGIIALGKTATVERYIRWQIALNTATTVTFALAFVRGR</sequence>
<dbReference type="AlphaFoldDB" id="A0A0F9H2K0"/>
<protein>
    <submittedName>
        <fullName evidence="1">Uncharacterized protein</fullName>
    </submittedName>
</protein>
<accession>A0A0F9H2K0</accession>
<name>A0A0F9H2K0_9ZZZZ</name>
<gene>
    <name evidence="1" type="ORF">LCGC14_1756040</name>
</gene>